<evidence type="ECO:0000313" key="15">
    <source>
        <dbReference type="Proteomes" id="UP000092403"/>
    </source>
</evidence>
<feature type="site" description="Important for beta-aspartyl-AMP intermediate formation" evidence="8">
    <location>
        <position position="351"/>
    </location>
</feature>
<dbReference type="PIRSF" id="PIRSF001589">
    <property type="entry name" value="Asn_synthetase_glu-h"/>
    <property type="match status" value="1"/>
</dbReference>
<keyword evidence="6" id="KW-0028">Amino-acid biosynthesis</keyword>
<dbReference type="EC" id="6.3.5.4" evidence="5"/>
<dbReference type="PANTHER" id="PTHR43284:SF1">
    <property type="entry name" value="ASPARAGINE SYNTHETASE"/>
    <property type="match status" value="1"/>
</dbReference>
<dbReference type="GO" id="GO:0005829">
    <property type="term" value="C:cytosol"/>
    <property type="evidence" value="ECO:0007669"/>
    <property type="project" value="TreeGrafter"/>
</dbReference>
<accession>A0A150ITX9</accession>
<dbReference type="CDD" id="cd00712">
    <property type="entry name" value="AsnB"/>
    <property type="match status" value="1"/>
</dbReference>
<dbReference type="GO" id="GO:0005524">
    <property type="term" value="F:ATP binding"/>
    <property type="evidence" value="ECO:0007669"/>
    <property type="project" value="UniProtKB-KW"/>
</dbReference>
<evidence type="ECO:0000256" key="8">
    <source>
        <dbReference type="PIRSR" id="PIRSR001589-3"/>
    </source>
</evidence>
<dbReference type="InterPro" id="IPR051786">
    <property type="entry name" value="ASN_synthetase/amidase"/>
</dbReference>
<dbReference type="Proteomes" id="UP000091929">
    <property type="component" value="Unassembled WGS sequence"/>
</dbReference>
<keyword evidence="12" id="KW-0808">Transferase</keyword>
<dbReference type="GO" id="GO:0008483">
    <property type="term" value="F:transaminase activity"/>
    <property type="evidence" value="ECO:0007669"/>
    <property type="project" value="UniProtKB-KW"/>
</dbReference>
<comment type="caution">
    <text evidence="12">The sequence shown here is derived from an EMBL/GenBank/DDBJ whole genome shotgun (WGS) entry which is preliminary data.</text>
</comment>
<sequence length="590" mass="68580">MCGINGFNFEDNKLIEKMNKLLNHRGPDSHDKFVDSNVSLGQTRLSIIDLSSAGSQPMPNEDESIWIVYNGEVYNFKELKKNLKGKHKFKSETDTEVIIHLYEEYGKEMLPMLNGMFAFCLYDSNKKQLLLVRDRTGVKPLYYYFDGEKFIFSSEIKAILAHGMPRNINKDSLAFYLTFGYTLGESLIDGIKELEPASYMIFDLEKKTIEQGKYWSLKEKEIKADINSIEDLLKDSVKRRVIADVPVGAYLSGGIDSSLITALSRPYIDEYHTFSVGFDEGVYSELPFAKMVSEHLDTIHHEITVTAEDAIKNIEKIAWHYDDPIAEGGTIPNYFISKLAKKYVTVALAGEGGDEVFGGYRWYKYQPNILNYSKYAPFPIPEIGKSFTRKKIRMLNSARNGIEDLQSITQSWLSPTEIRDIYRFDYKDPKKLFKERSNSNFKSILNRMQYIDINTLLQSYNRKADRMTMAFAVEERVPFQDYRLLEASFSLPENLRINGGNEKYVLKKIGQKYLPKETIDREKRGYGVPISHWIETLLKEDMENRLDSSLLVEDKIFRKDLRKKVKYHHNSYWGLYSLEIWYKNYIITQN</sequence>
<dbReference type="CDD" id="cd01991">
    <property type="entry name" value="Asn_synthase_B_C"/>
    <property type="match status" value="1"/>
</dbReference>
<evidence type="ECO:0000313" key="14">
    <source>
        <dbReference type="Proteomes" id="UP000092401"/>
    </source>
</evidence>
<dbReference type="Proteomes" id="UP000092401">
    <property type="component" value="Unassembled WGS sequence"/>
</dbReference>
<organism evidence="12 15">
    <name type="scientific">Candidatus Methanofastidiosum methylothiophilum</name>
    <dbReference type="NCBI Taxonomy" id="1705564"/>
    <lineage>
        <taxon>Archaea</taxon>
        <taxon>Methanobacteriati</taxon>
        <taxon>Methanobacteriota</taxon>
        <taxon>Stenosarchaea group</taxon>
        <taxon>Candidatus Methanofastidiosia</taxon>
        <taxon>Candidatus Methanofastidiosales</taxon>
        <taxon>Candidatus Methanofastidiosaceae</taxon>
        <taxon>Candidatus Methanofastidiosum</taxon>
    </lineage>
</organism>
<dbReference type="EMBL" id="LNGF01000004">
    <property type="protein sequence ID" value="KYC48469.1"/>
    <property type="molecule type" value="Genomic_DNA"/>
</dbReference>
<comment type="similarity">
    <text evidence="1">Belongs to the asparagine synthetase family.</text>
</comment>
<dbReference type="Pfam" id="PF00733">
    <property type="entry name" value="Asn_synthase"/>
    <property type="match status" value="1"/>
</dbReference>
<dbReference type="InterPro" id="IPR033738">
    <property type="entry name" value="AsnB_N"/>
</dbReference>
<accession>A0A150IKG4</accession>
<evidence type="ECO:0000256" key="7">
    <source>
        <dbReference type="PIRSR" id="PIRSR001589-2"/>
    </source>
</evidence>
<feature type="domain" description="Glutamine amidotransferase type-2" evidence="9">
    <location>
        <begin position="2"/>
        <end position="205"/>
    </location>
</feature>
<evidence type="ECO:0000313" key="12">
    <source>
        <dbReference type="EMBL" id="KYC49911.1"/>
    </source>
</evidence>
<dbReference type="Pfam" id="PF13537">
    <property type="entry name" value="GATase_7"/>
    <property type="match status" value="1"/>
</dbReference>
<dbReference type="InterPro" id="IPR017932">
    <property type="entry name" value="GATase_2_dom"/>
</dbReference>
<dbReference type="EMBL" id="LNJC01000023">
    <property type="protein sequence ID" value="KYC49911.1"/>
    <property type="molecule type" value="Genomic_DNA"/>
</dbReference>
<dbReference type="Gene3D" id="3.60.20.10">
    <property type="entry name" value="Glutamine Phosphoribosylpyrophosphate, subunit 1, domain 1"/>
    <property type="match status" value="1"/>
</dbReference>
<accession>A0A150IY44</accession>
<protein>
    <recommendedName>
        <fullName evidence="5">Putative asparagine synthetase [glutamine-hydrolyzing]</fullName>
        <ecNumber evidence="5">6.3.5.4</ecNumber>
    </recommendedName>
</protein>
<dbReference type="InterPro" id="IPR001962">
    <property type="entry name" value="Asn_synthase"/>
</dbReference>
<dbReference type="Gene3D" id="3.40.50.620">
    <property type="entry name" value="HUPs"/>
    <property type="match status" value="1"/>
</dbReference>
<evidence type="ECO:0000259" key="9">
    <source>
        <dbReference type="PROSITE" id="PS51278"/>
    </source>
</evidence>
<evidence type="ECO:0000256" key="3">
    <source>
        <dbReference type="ARBA" id="ARBA00022840"/>
    </source>
</evidence>
<gene>
    <name evidence="12" type="primary">glmS_3</name>
    <name evidence="10" type="ORF">APG10_00898</name>
    <name evidence="11" type="ORF">APG11_00276</name>
    <name evidence="12" type="ORF">APG12_01160</name>
</gene>
<dbReference type="SUPFAM" id="SSF56235">
    <property type="entry name" value="N-terminal nucleophile aminohydrolases (Ntn hydrolases)"/>
    <property type="match status" value="1"/>
</dbReference>
<dbReference type="NCBIfam" id="TIGR01536">
    <property type="entry name" value="asn_synth_AEB"/>
    <property type="match status" value="1"/>
</dbReference>
<dbReference type="EMBL" id="LNGE01000020">
    <property type="protein sequence ID" value="KYC45392.1"/>
    <property type="molecule type" value="Genomic_DNA"/>
</dbReference>
<reference evidence="13 14" key="1">
    <citation type="journal article" date="2016" name="ISME J.">
        <title>Chasing the elusive Euryarchaeota class WSA2: genomes reveal a uniquely fastidious methyl-reducing methanogen.</title>
        <authorList>
            <person name="Nobu M.K."/>
            <person name="Narihiro T."/>
            <person name="Kuroda K."/>
            <person name="Mei R."/>
            <person name="Liu W.T."/>
        </authorList>
    </citation>
    <scope>NUCLEOTIDE SEQUENCE [LARGE SCALE GENOMIC DNA]</scope>
    <source>
        <strain evidence="10">B03fssc0709_Meth_Bin005</strain>
        <strain evidence="11">B15fssc0709_Meth_Bin003</strain>
        <strain evidence="12">BMIXfssc0709_Meth_Bin006</strain>
    </source>
</reference>
<evidence type="ECO:0000313" key="11">
    <source>
        <dbReference type="EMBL" id="KYC48469.1"/>
    </source>
</evidence>
<keyword evidence="4 6" id="KW-0315">Glutamine amidotransferase</keyword>
<feature type="binding site" evidence="7">
    <location>
        <position position="94"/>
    </location>
    <ligand>
        <name>L-glutamine</name>
        <dbReference type="ChEBI" id="CHEBI:58359"/>
    </ligand>
</feature>
<dbReference type="PATRIC" id="fig|1706438.3.peg.1168"/>
<evidence type="ECO:0000256" key="4">
    <source>
        <dbReference type="ARBA" id="ARBA00022962"/>
    </source>
</evidence>
<evidence type="ECO:0000256" key="2">
    <source>
        <dbReference type="ARBA" id="ARBA00022741"/>
    </source>
</evidence>
<dbReference type="GO" id="GO:0004066">
    <property type="term" value="F:asparagine synthase (glutamine-hydrolyzing) activity"/>
    <property type="evidence" value="ECO:0007669"/>
    <property type="project" value="UniProtKB-EC"/>
</dbReference>
<evidence type="ECO:0000256" key="6">
    <source>
        <dbReference type="PIRSR" id="PIRSR001589-1"/>
    </source>
</evidence>
<dbReference type="InterPro" id="IPR029055">
    <property type="entry name" value="Ntn_hydrolases_N"/>
</dbReference>
<evidence type="ECO:0000313" key="13">
    <source>
        <dbReference type="Proteomes" id="UP000091929"/>
    </source>
</evidence>
<dbReference type="PATRIC" id="fig|1706436.3.peg.910"/>
<keyword evidence="3 5" id="KW-0067">ATP-binding</keyword>
<dbReference type="SUPFAM" id="SSF52402">
    <property type="entry name" value="Adenine nucleotide alpha hydrolases-like"/>
    <property type="match status" value="1"/>
</dbReference>
<feature type="active site" description="For GATase activity" evidence="6">
    <location>
        <position position="2"/>
    </location>
</feature>
<dbReference type="Proteomes" id="UP000092403">
    <property type="component" value="Unassembled WGS sequence"/>
</dbReference>
<dbReference type="InterPro" id="IPR014729">
    <property type="entry name" value="Rossmann-like_a/b/a_fold"/>
</dbReference>
<dbReference type="InterPro" id="IPR006426">
    <property type="entry name" value="Asn_synth_AEB"/>
</dbReference>
<evidence type="ECO:0000313" key="10">
    <source>
        <dbReference type="EMBL" id="KYC45392.1"/>
    </source>
</evidence>
<keyword evidence="12" id="KW-0032">Aminotransferase</keyword>
<dbReference type="PROSITE" id="PS51278">
    <property type="entry name" value="GATASE_TYPE_2"/>
    <property type="match status" value="1"/>
</dbReference>
<feature type="binding site" evidence="7">
    <location>
        <position position="276"/>
    </location>
    <ligand>
        <name>ATP</name>
        <dbReference type="ChEBI" id="CHEBI:30616"/>
    </ligand>
</feature>
<dbReference type="GO" id="GO:0006529">
    <property type="term" value="P:asparagine biosynthetic process"/>
    <property type="evidence" value="ECO:0007669"/>
    <property type="project" value="UniProtKB-KW"/>
</dbReference>
<keyword evidence="6" id="KW-0061">Asparagine biosynthesis</keyword>
<dbReference type="PANTHER" id="PTHR43284">
    <property type="entry name" value="ASPARAGINE SYNTHETASE (GLUTAMINE-HYDROLYZING)"/>
    <property type="match status" value="1"/>
</dbReference>
<keyword evidence="2 5" id="KW-0547">Nucleotide-binding</keyword>
<proteinExistence type="inferred from homology"/>
<name>A0A150IY44_9EURY</name>
<evidence type="ECO:0000256" key="5">
    <source>
        <dbReference type="PIRNR" id="PIRNR001589"/>
    </source>
</evidence>
<dbReference type="AlphaFoldDB" id="A0A150IY44"/>
<dbReference type="PATRIC" id="fig|1706437.3.peg.276"/>
<evidence type="ECO:0000256" key="1">
    <source>
        <dbReference type="ARBA" id="ARBA00005752"/>
    </source>
</evidence>
<comment type="catalytic activity">
    <reaction evidence="5">
        <text>L-aspartate + L-glutamine + ATP + H2O = L-asparagine + L-glutamate + AMP + diphosphate + H(+)</text>
        <dbReference type="Rhea" id="RHEA:12228"/>
        <dbReference type="ChEBI" id="CHEBI:15377"/>
        <dbReference type="ChEBI" id="CHEBI:15378"/>
        <dbReference type="ChEBI" id="CHEBI:29985"/>
        <dbReference type="ChEBI" id="CHEBI:29991"/>
        <dbReference type="ChEBI" id="CHEBI:30616"/>
        <dbReference type="ChEBI" id="CHEBI:33019"/>
        <dbReference type="ChEBI" id="CHEBI:58048"/>
        <dbReference type="ChEBI" id="CHEBI:58359"/>
        <dbReference type="ChEBI" id="CHEBI:456215"/>
        <dbReference type="EC" id="6.3.5.4"/>
    </reaction>
</comment>